<comment type="subcellular location">
    <subcellularLocation>
        <location evidence="1">Nucleus</location>
    </subcellularLocation>
</comment>
<dbReference type="InterPro" id="IPR036864">
    <property type="entry name" value="Zn2-C6_fun-type_DNA-bd_sf"/>
</dbReference>
<keyword evidence="3" id="KW-0862">Zinc</keyword>
<keyword evidence="6" id="KW-0804">Transcription</keyword>
<dbReference type="Pfam" id="PF00172">
    <property type="entry name" value="Zn_clus"/>
    <property type="match status" value="1"/>
</dbReference>
<feature type="transmembrane region" description="Helical" evidence="9">
    <location>
        <begin position="637"/>
        <end position="657"/>
    </location>
</feature>
<evidence type="ECO:0000256" key="9">
    <source>
        <dbReference type="SAM" id="Phobius"/>
    </source>
</evidence>
<dbReference type="GO" id="GO:0000981">
    <property type="term" value="F:DNA-binding transcription factor activity, RNA polymerase II-specific"/>
    <property type="evidence" value="ECO:0007669"/>
    <property type="project" value="InterPro"/>
</dbReference>
<feature type="region of interest" description="Disordered" evidence="8">
    <location>
        <begin position="107"/>
        <end position="131"/>
    </location>
</feature>
<dbReference type="GO" id="GO:0008270">
    <property type="term" value="F:zinc ion binding"/>
    <property type="evidence" value="ECO:0007669"/>
    <property type="project" value="InterPro"/>
</dbReference>
<dbReference type="Gene3D" id="4.10.240.10">
    <property type="entry name" value="Zn(2)-C6 fungal-type DNA-binding domain"/>
    <property type="match status" value="1"/>
</dbReference>
<dbReference type="PROSITE" id="PS50048">
    <property type="entry name" value="ZN2_CY6_FUNGAL_2"/>
    <property type="match status" value="1"/>
</dbReference>
<dbReference type="InterPro" id="IPR007219">
    <property type="entry name" value="XnlR_reg_dom"/>
</dbReference>
<dbReference type="SMART" id="SM00066">
    <property type="entry name" value="GAL4"/>
    <property type="match status" value="1"/>
</dbReference>
<dbReference type="GO" id="GO:0005634">
    <property type="term" value="C:nucleus"/>
    <property type="evidence" value="ECO:0007669"/>
    <property type="project" value="UniProtKB-SubCell"/>
</dbReference>
<feature type="region of interest" description="Disordered" evidence="8">
    <location>
        <begin position="707"/>
        <end position="776"/>
    </location>
</feature>
<dbReference type="InterPro" id="IPR051615">
    <property type="entry name" value="Transcr_Regulatory_Elem"/>
</dbReference>
<evidence type="ECO:0000256" key="8">
    <source>
        <dbReference type="SAM" id="MobiDB-lite"/>
    </source>
</evidence>
<dbReference type="AlphaFoldDB" id="A0A6A5YBL6"/>
<dbReference type="OrthoDB" id="2154091at2759"/>
<dbReference type="SUPFAM" id="SSF57701">
    <property type="entry name" value="Zn2/Cys6 DNA-binding domain"/>
    <property type="match status" value="1"/>
</dbReference>
<gene>
    <name evidence="11" type="ORF">K490DRAFT_38069</name>
</gene>
<sequence length="814" mass="91004">MPATPKQRRTPRRHVTTACLPCRESKIKCDGAQPICDKCKTKGRECRYSRDEDKRRVSLRAGIDILSKRVNQLTQYILDRRLQLPEMEPEFAAELSRIMEVLQLPTAHSPPSRAQNASDLSPPPAGGNLMSFPSADCDFDWSILDSQAWSIPYGKGSTPLNGSNQPIESSDFMPTPIQLAADSSKNQNHTASEDVLPLQHGQDVADEADWQSEDESEDELIKQISVRMGSLQLAQDGQLRYYGPTSNFNLCDFPDTDQHANRRSIRSEGQEVLHAAGVGQTVEPAIEDHLTNLYFAWQDPFFHVVDEAMYRAGKLQWRSNGQDVPYYSEVLTNAICAAGAAFEARYHPSFVTWPKSLAEYFADRSKALLELEMDSPCIATVQALVVLCSHETACKRDARGWLYSGMALRLAFDLGLHLDMTSYVAKGKISAAEAEVRRTTFWGTYIVDHLSGFYYGRPLRINMGDISVHQPAIDSLSGMNSPWIPYGHTNGLITDSTIALQIPLGLITKQCVQLCELMEPLGHVLYGVSDISKQDLQVLSSTATVNILNWKEDLPPILQVDHHDQTTPYLPHVLLLHMLYHQFMIYVHRPYVSKTYIQPSPPQGAGHMHAQQTCISSATAVVELLRLYENRYTFRRMNIQAVSIIFTASLILIFIICSKREGRTHDAAVAHLSVCFRALEELTQSYDSARRTREFLVALQRRWQGQGRWSSSAGGGAKRGVADRPTQAVGQEPKRARGTSYDGSAQPLGPQAHLSPQLQRQQQHQYQEQRQQQQQGVGDFGIDWDTYMQASPDTLGNDFLAQLCSIGPAGNSLI</sequence>
<dbReference type="Pfam" id="PF04082">
    <property type="entry name" value="Fungal_trans"/>
    <property type="match status" value="1"/>
</dbReference>
<proteinExistence type="predicted"/>
<accession>A0A6A5YBL6</accession>
<evidence type="ECO:0000256" key="5">
    <source>
        <dbReference type="ARBA" id="ARBA00023125"/>
    </source>
</evidence>
<keyword evidence="5" id="KW-0238">DNA-binding</keyword>
<reference evidence="11" key="1">
    <citation type="journal article" date="2020" name="Stud. Mycol.">
        <title>101 Dothideomycetes genomes: a test case for predicting lifestyles and emergence of pathogens.</title>
        <authorList>
            <person name="Haridas S."/>
            <person name="Albert R."/>
            <person name="Binder M."/>
            <person name="Bloem J."/>
            <person name="Labutti K."/>
            <person name="Salamov A."/>
            <person name="Andreopoulos B."/>
            <person name="Baker S."/>
            <person name="Barry K."/>
            <person name="Bills G."/>
            <person name="Bluhm B."/>
            <person name="Cannon C."/>
            <person name="Castanera R."/>
            <person name="Culley D."/>
            <person name="Daum C."/>
            <person name="Ezra D."/>
            <person name="Gonzalez J."/>
            <person name="Henrissat B."/>
            <person name="Kuo A."/>
            <person name="Liang C."/>
            <person name="Lipzen A."/>
            <person name="Lutzoni F."/>
            <person name="Magnuson J."/>
            <person name="Mondo S."/>
            <person name="Nolan M."/>
            <person name="Ohm R."/>
            <person name="Pangilinan J."/>
            <person name="Park H.-J."/>
            <person name="Ramirez L."/>
            <person name="Alfaro M."/>
            <person name="Sun H."/>
            <person name="Tritt A."/>
            <person name="Yoshinaga Y."/>
            <person name="Zwiers L.-H."/>
            <person name="Turgeon B."/>
            <person name="Goodwin S."/>
            <person name="Spatafora J."/>
            <person name="Crous P."/>
            <person name="Grigoriev I."/>
        </authorList>
    </citation>
    <scope>NUCLEOTIDE SEQUENCE</scope>
    <source>
        <strain evidence="11">CBS 121410</strain>
    </source>
</reference>
<keyword evidence="12" id="KW-1185">Reference proteome</keyword>
<evidence type="ECO:0000256" key="2">
    <source>
        <dbReference type="ARBA" id="ARBA00022723"/>
    </source>
</evidence>
<dbReference type="GO" id="GO:0006351">
    <property type="term" value="P:DNA-templated transcription"/>
    <property type="evidence" value="ECO:0007669"/>
    <property type="project" value="InterPro"/>
</dbReference>
<keyword evidence="4" id="KW-0805">Transcription regulation</keyword>
<evidence type="ECO:0000259" key="10">
    <source>
        <dbReference type="PROSITE" id="PS50048"/>
    </source>
</evidence>
<evidence type="ECO:0000256" key="3">
    <source>
        <dbReference type="ARBA" id="ARBA00022833"/>
    </source>
</evidence>
<dbReference type="EMBL" id="ML978715">
    <property type="protein sequence ID" value="KAF2088896.1"/>
    <property type="molecule type" value="Genomic_DNA"/>
</dbReference>
<evidence type="ECO:0000313" key="11">
    <source>
        <dbReference type="EMBL" id="KAF2088896.1"/>
    </source>
</evidence>
<evidence type="ECO:0000256" key="7">
    <source>
        <dbReference type="ARBA" id="ARBA00023242"/>
    </source>
</evidence>
<keyword evidence="2" id="KW-0479">Metal-binding</keyword>
<dbReference type="PROSITE" id="PS00463">
    <property type="entry name" value="ZN2_CY6_FUNGAL_1"/>
    <property type="match status" value="1"/>
</dbReference>
<dbReference type="CDD" id="cd12148">
    <property type="entry name" value="fungal_TF_MHR"/>
    <property type="match status" value="1"/>
</dbReference>
<feature type="domain" description="Zn(2)-C6 fungal-type" evidence="10">
    <location>
        <begin position="18"/>
        <end position="48"/>
    </location>
</feature>
<dbReference type="PANTHER" id="PTHR31313:SF77">
    <property type="entry name" value="ZN(II)2CYS6 TRANSCRIPTION FACTOR (EUROFUNG)"/>
    <property type="match status" value="1"/>
</dbReference>
<name>A0A6A5YBL6_9PEZI</name>
<feature type="compositionally biased region" description="Low complexity" evidence="8">
    <location>
        <begin position="757"/>
        <end position="775"/>
    </location>
</feature>
<dbReference type="InterPro" id="IPR001138">
    <property type="entry name" value="Zn2Cys6_DnaBD"/>
</dbReference>
<dbReference type="SMART" id="SM00906">
    <property type="entry name" value="Fungal_trans"/>
    <property type="match status" value="1"/>
</dbReference>
<keyword evidence="9" id="KW-0812">Transmembrane</keyword>
<dbReference type="PANTHER" id="PTHR31313">
    <property type="entry name" value="TY1 ENHANCER ACTIVATOR"/>
    <property type="match status" value="1"/>
</dbReference>
<keyword evidence="9" id="KW-1133">Transmembrane helix</keyword>
<dbReference type="Proteomes" id="UP000799776">
    <property type="component" value="Unassembled WGS sequence"/>
</dbReference>
<keyword evidence="9" id="KW-0472">Membrane</keyword>
<keyword evidence="7" id="KW-0539">Nucleus</keyword>
<dbReference type="CDD" id="cd00067">
    <property type="entry name" value="GAL4"/>
    <property type="match status" value="1"/>
</dbReference>
<protein>
    <recommendedName>
        <fullName evidence="10">Zn(2)-C6 fungal-type domain-containing protein</fullName>
    </recommendedName>
</protein>
<evidence type="ECO:0000256" key="4">
    <source>
        <dbReference type="ARBA" id="ARBA00023015"/>
    </source>
</evidence>
<dbReference type="GO" id="GO:0003677">
    <property type="term" value="F:DNA binding"/>
    <property type="evidence" value="ECO:0007669"/>
    <property type="project" value="UniProtKB-KW"/>
</dbReference>
<evidence type="ECO:0000313" key="12">
    <source>
        <dbReference type="Proteomes" id="UP000799776"/>
    </source>
</evidence>
<evidence type="ECO:0000256" key="1">
    <source>
        <dbReference type="ARBA" id="ARBA00004123"/>
    </source>
</evidence>
<evidence type="ECO:0000256" key="6">
    <source>
        <dbReference type="ARBA" id="ARBA00023163"/>
    </source>
</evidence>
<organism evidence="11 12">
    <name type="scientific">Saccharata proteae CBS 121410</name>
    <dbReference type="NCBI Taxonomy" id="1314787"/>
    <lineage>
        <taxon>Eukaryota</taxon>
        <taxon>Fungi</taxon>
        <taxon>Dikarya</taxon>
        <taxon>Ascomycota</taxon>
        <taxon>Pezizomycotina</taxon>
        <taxon>Dothideomycetes</taxon>
        <taxon>Dothideomycetes incertae sedis</taxon>
        <taxon>Botryosphaeriales</taxon>
        <taxon>Saccharataceae</taxon>
        <taxon>Saccharata</taxon>
    </lineage>
</organism>